<evidence type="ECO:0000313" key="2">
    <source>
        <dbReference type="EMBL" id="PWU47588.1"/>
    </source>
</evidence>
<organism evidence="2 3">
    <name type="scientific">Micromonospora globispora</name>
    <dbReference type="NCBI Taxonomy" id="1450148"/>
    <lineage>
        <taxon>Bacteria</taxon>
        <taxon>Bacillati</taxon>
        <taxon>Actinomycetota</taxon>
        <taxon>Actinomycetes</taxon>
        <taxon>Micromonosporales</taxon>
        <taxon>Micromonosporaceae</taxon>
        <taxon>Micromonospora</taxon>
    </lineage>
</organism>
<reference evidence="3" key="1">
    <citation type="submission" date="2018-05" db="EMBL/GenBank/DDBJ databases">
        <title>Micromonospora globispora sp. nov. and Micromonospora rugosa sp. nov., isolated from marine sediment.</title>
        <authorList>
            <person name="Carro L."/>
            <person name="Aysel V."/>
            <person name="Cetin D."/>
            <person name="Igual J.M."/>
            <person name="Klenk H.-P."/>
            <person name="Trujillo M.E."/>
            <person name="Sahin N."/>
        </authorList>
    </citation>
    <scope>NUCLEOTIDE SEQUENCE [LARGE SCALE GENOMIC DNA]</scope>
    <source>
        <strain evidence="3">S2904</strain>
    </source>
</reference>
<keyword evidence="3" id="KW-1185">Reference proteome</keyword>
<dbReference type="Proteomes" id="UP000245683">
    <property type="component" value="Unassembled WGS sequence"/>
</dbReference>
<evidence type="ECO:0000256" key="1">
    <source>
        <dbReference type="SAM" id="MobiDB-lite"/>
    </source>
</evidence>
<gene>
    <name evidence="2" type="ORF">DLJ46_14320</name>
</gene>
<evidence type="ECO:0000313" key="3">
    <source>
        <dbReference type="Proteomes" id="UP000245683"/>
    </source>
</evidence>
<accession>A0A317K519</accession>
<proteinExistence type="predicted"/>
<dbReference type="EMBL" id="QGSV01000183">
    <property type="protein sequence ID" value="PWU47588.1"/>
    <property type="molecule type" value="Genomic_DNA"/>
</dbReference>
<sequence length="106" mass="11938">MCAATPGEVFDHQDVFADVLQGGDQHRWRDVLERLIYPVLVGEPLRPVRVICSEDLHDDRTAVELTEPGHRLVGAPQRRLGTPPQTWNERGWWRTAGPITAAPVTH</sequence>
<name>A0A317K519_9ACTN</name>
<dbReference type="AlphaFoldDB" id="A0A317K519"/>
<comment type="caution">
    <text evidence="2">The sequence shown here is derived from an EMBL/GenBank/DDBJ whole genome shotgun (WGS) entry which is preliminary data.</text>
</comment>
<protein>
    <submittedName>
        <fullName evidence="2">Uncharacterized protein</fullName>
    </submittedName>
</protein>
<feature type="region of interest" description="Disordered" evidence="1">
    <location>
        <begin position="73"/>
        <end position="106"/>
    </location>
</feature>